<keyword evidence="5" id="KW-0175">Coiled coil</keyword>
<feature type="transmembrane region" description="Helical" evidence="6">
    <location>
        <begin position="156"/>
        <end position="176"/>
    </location>
</feature>
<dbReference type="InterPro" id="IPR001841">
    <property type="entry name" value="Znf_RING"/>
</dbReference>
<evidence type="ECO:0000313" key="10">
    <source>
        <dbReference type="Proteomes" id="UP000570595"/>
    </source>
</evidence>
<dbReference type="GO" id="GO:0035091">
    <property type="term" value="F:phosphatidylinositol binding"/>
    <property type="evidence" value="ECO:0007669"/>
    <property type="project" value="InterPro"/>
</dbReference>
<name>A0A7J6LNL9_PEROL</name>
<dbReference type="PANTHER" id="PTHR10131">
    <property type="entry name" value="TNF RECEPTOR ASSOCIATED FACTOR"/>
    <property type="match status" value="1"/>
</dbReference>
<keyword evidence="6" id="KW-1133">Transmembrane helix</keyword>
<dbReference type="CDD" id="cd06093">
    <property type="entry name" value="PX_domain"/>
    <property type="match status" value="1"/>
</dbReference>
<dbReference type="Proteomes" id="UP000570595">
    <property type="component" value="Unassembled WGS sequence"/>
</dbReference>
<keyword evidence="2 4" id="KW-0863">Zinc-finger</keyword>
<dbReference type="PROSITE" id="PS50089">
    <property type="entry name" value="ZF_RING_2"/>
    <property type="match status" value="1"/>
</dbReference>
<dbReference type="EMBL" id="JABAHT010000216">
    <property type="protein sequence ID" value="KAF4660888.1"/>
    <property type="molecule type" value="Genomic_DNA"/>
</dbReference>
<dbReference type="Pfam" id="PF13445">
    <property type="entry name" value="zf-RING_UBOX"/>
    <property type="match status" value="1"/>
</dbReference>
<evidence type="ECO:0000313" key="9">
    <source>
        <dbReference type="EMBL" id="KAF4660888.1"/>
    </source>
</evidence>
<evidence type="ECO:0008006" key="11">
    <source>
        <dbReference type="Google" id="ProtNLM"/>
    </source>
</evidence>
<organism evidence="9 10">
    <name type="scientific">Perkinsus olseni</name>
    <name type="common">Perkinsus atlanticus</name>
    <dbReference type="NCBI Taxonomy" id="32597"/>
    <lineage>
        <taxon>Eukaryota</taxon>
        <taxon>Sar</taxon>
        <taxon>Alveolata</taxon>
        <taxon>Perkinsozoa</taxon>
        <taxon>Perkinsea</taxon>
        <taxon>Perkinsida</taxon>
        <taxon>Perkinsidae</taxon>
        <taxon>Perkinsus</taxon>
    </lineage>
</organism>
<dbReference type="GO" id="GO:0043122">
    <property type="term" value="P:regulation of canonical NF-kappaB signal transduction"/>
    <property type="evidence" value="ECO:0007669"/>
    <property type="project" value="TreeGrafter"/>
</dbReference>
<evidence type="ECO:0000256" key="6">
    <source>
        <dbReference type="SAM" id="Phobius"/>
    </source>
</evidence>
<dbReference type="SMART" id="SM00312">
    <property type="entry name" value="PX"/>
    <property type="match status" value="1"/>
</dbReference>
<dbReference type="InterPro" id="IPR027370">
    <property type="entry name" value="Znf-RING_euk"/>
</dbReference>
<dbReference type="Gene3D" id="3.30.40.10">
    <property type="entry name" value="Zinc/RING finger domain, C3HC4 (zinc finger)"/>
    <property type="match status" value="1"/>
</dbReference>
<dbReference type="GO" id="GO:0008270">
    <property type="term" value="F:zinc ion binding"/>
    <property type="evidence" value="ECO:0007669"/>
    <property type="project" value="UniProtKB-KW"/>
</dbReference>
<accession>A0A7J6LNL9</accession>
<dbReference type="SUPFAM" id="SSF64268">
    <property type="entry name" value="PX domain"/>
    <property type="match status" value="1"/>
</dbReference>
<evidence type="ECO:0000259" key="7">
    <source>
        <dbReference type="PROSITE" id="PS50089"/>
    </source>
</evidence>
<keyword evidence="3" id="KW-0862">Zinc</keyword>
<dbReference type="PROSITE" id="PS00518">
    <property type="entry name" value="ZF_RING_1"/>
    <property type="match status" value="1"/>
</dbReference>
<evidence type="ECO:0000256" key="1">
    <source>
        <dbReference type="ARBA" id="ARBA00022723"/>
    </source>
</evidence>
<evidence type="ECO:0000259" key="8">
    <source>
        <dbReference type="PROSITE" id="PS50195"/>
    </source>
</evidence>
<evidence type="ECO:0000256" key="3">
    <source>
        <dbReference type="ARBA" id="ARBA00022833"/>
    </source>
</evidence>
<reference evidence="9 10" key="1">
    <citation type="submission" date="2020-04" db="EMBL/GenBank/DDBJ databases">
        <title>Perkinsus olseni comparative genomics.</title>
        <authorList>
            <person name="Bogema D.R."/>
        </authorList>
    </citation>
    <scope>NUCLEOTIDE SEQUENCE [LARGE SCALE GENOMIC DNA]</scope>
    <source>
        <strain evidence="9">ATCC PRA-179</strain>
    </source>
</reference>
<evidence type="ECO:0000256" key="4">
    <source>
        <dbReference type="PROSITE-ProRule" id="PRU00175"/>
    </source>
</evidence>
<dbReference type="SUPFAM" id="SSF57850">
    <property type="entry name" value="RING/U-box"/>
    <property type="match status" value="1"/>
</dbReference>
<keyword evidence="6" id="KW-0472">Membrane</keyword>
<dbReference type="InterPro" id="IPR036871">
    <property type="entry name" value="PX_dom_sf"/>
</dbReference>
<feature type="coiled-coil region" evidence="5">
    <location>
        <begin position="1155"/>
        <end position="1196"/>
    </location>
</feature>
<feature type="domain" description="RING-type" evidence="7">
    <location>
        <begin position="280"/>
        <end position="305"/>
    </location>
</feature>
<dbReference type="OrthoDB" id="438726at2759"/>
<dbReference type="InterPro" id="IPR017907">
    <property type="entry name" value="Znf_RING_CS"/>
</dbReference>
<gene>
    <name evidence="9" type="ORF">FOZ61_003679</name>
</gene>
<sequence length="1349" mass="148975">MLLLCDPAAAILSYSTYWAVYGALSRHRRGREREKSLCVTQLVYSIQTIIVGCKCIFEGWDELWTNAAFGYNPELSLVEVHLNLSIGFVLYNLHHSLTWYRKGLLHDLILLFSLVLSDMLEYYGLAMVVSSVIASLGSAAYLLYIRKDTTRGHLEFIICFGFSRLLLLFWTLFVVYKAFDPPRTQWRVIGVWSPPCVVAMQLLVFWAEIDSWGSQCRKFRREQWRRYRTSMRNMRKKMEEEAPLKTPFFVTIKAREKWGLAGLASSSPRRVFTDPICAWPCGHTFCRECLYQWLGLRNTTCPECRTTITQANCHNDLMARKFLDEQDVYCPFRGCQWDGKHGDLEAHMGDCDCDPSKVPDFLNSSSMDDTDEASEEQMKGGALRMELLRQNNSSLLKAAQQGFFTRSAPPTEEILDDDEDDDGELDGVLRCLDTRTPTAAVPAKRPRRDSEVIAIPDSQRPEGDAATTSTSTARVLRDLPPIEVPIPLTVKIPSFETKSALMGLNYTTYHIKVDDFGRPHSVNRRFDDFVKFHDHISSLPYHRRGEEGGRRESEGLAKQPAATLFADDDAAVSQGSIRSPSGDPLIPALPPKQMFGSTLPAVVEERRPALELILQRATRRAEVLYFDTTDALWRLLELPPGCAVVSRFLTPSGQRSCQCMQDLSGLLDPGKEKEQYRLKHEAVLKCVLNIVDSEARGVISLPPAAFASVMDVLHFIVSDGSPEGRHGSSKDPREMFVSGGGILTLLRVLASEGPADATANGDVVVLPRGKRTTPAAATDNSTATVRIDQVKRVLNGLIQASGEAFSTLLLHTLQAHDGIPVISEELLPVSKVHLHDTIAKLLWLSFDDDVQGCLLGHPRGLDLLGSLFASPFPSTRVICGLILATLASAERLDDVTLLSKIDSGLWQLLTTELLPSESLSSSARVPGAMLSSLTRTPGCLARVAQCLGGASSQTVKGFACWVLSGSSSSLRPDSQLSKTIIGAAEGLILQSKDLDPTINGLVAQLLLRFRKDGMRTLRSTPGECVAVDESLRSALHDHIVSRRARNAQDAEQQERSPRLPAGRFYGMPSYLSSLVTECDARRDAVNKAVVPAEMNDAFKAFDRYLAKYLQSIQGYDSKCKAGLANLSSAAESELRPLPELDPGEVLAWATSALELQEVEREIANLNDRAEASEREAKRAKKEAHSVEQQLKAVTADLQSMDARIISEGTAPGDERQRLADTRSGLDSQLLQLKQVAASKRLEGNTLRQRAAELAAGRGAAAASSASGRAGQVRGEAVVDEWAARVEASKKSTRQVRKLSAHLRTVGFRLQQNEKAAKEELLASVRSLQGHLSRLEKCFAEHHHGGDDWR</sequence>
<dbReference type="InterPro" id="IPR001683">
    <property type="entry name" value="PX_dom"/>
</dbReference>
<feature type="domain" description="PX" evidence="8">
    <location>
        <begin position="487"/>
        <end position="655"/>
    </location>
</feature>
<protein>
    <recommendedName>
        <fullName evidence="11">PX domain-containing protein</fullName>
    </recommendedName>
</protein>
<dbReference type="Gene3D" id="3.30.1520.10">
    <property type="entry name" value="Phox-like domain"/>
    <property type="match status" value="1"/>
</dbReference>
<proteinExistence type="predicted"/>
<comment type="caution">
    <text evidence="9">The sequence shown here is derived from an EMBL/GenBank/DDBJ whole genome shotgun (WGS) entry which is preliminary data.</text>
</comment>
<evidence type="ECO:0000256" key="2">
    <source>
        <dbReference type="ARBA" id="ARBA00022771"/>
    </source>
</evidence>
<dbReference type="PANTHER" id="PTHR10131:SF157">
    <property type="entry name" value="RECEPTOR-ASSOCIATED FACTOR, PUTATIVE-RELATED"/>
    <property type="match status" value="1"/>
</dbReference>
<evidence type="ECO:0000256" key="5">
    <source>
        <dbReference type="SAM" id="Coils"/>
    </source>
</evidence>
<dbReference type="PROSITE" id="PS50195">
    <property type="entry name" value="PX"/>
    <property type="match status" value="1"/>
</dbReference>
<feature type="transmembrane region" description="Helical" evidence="6">
    <location>
        <begin position="122"/>
        <end position="144"/>
    </location>
</feature>
<keyword evidence="1" id="KW-0479">Metal-binding</keyword>
<keyword evidence="6" id="KW-0812">Transmembrane</keyword>
<dbReference type="InterPro" id="IPR013083">
    <property type="entry name" value="Znf_RING/FYVE/PHD"/>
</dbReference>